<gene>
    <name evidence="1" type="ORF">LNINA_LOCUS13813</name>
</gene>
<dbReference type="AlphaFoldDB" id="A0AAV1JZK1"/>
<evidence type="ECO:0000313" key="1">
    <source>
        <dbReference type="EMBL" id="CAK1554962.1"/>
    </source>
</evidence>
<dbReference type="InterPro" id="IPR036691">
    <property type="entry name" value="Endo/exonu/phosph_ase_sf"/>
</dbReference>
<protein>
    <recommendedName>
        <fullName evidence="3">Endonuclease/exonuclease/phosphatase domain-containing protein</fullName>
    </recommendedName>
</protein>
<organism evidence="1 2">
    <name type="scientific">Leptosia nina</name>
    <dbReference type="NCBI Taxonomy" id="320188"/>
    <lineage>
        <taxon>Eukaryota</taxon>
        <taxon>Metazoa</taxon>
        <taxon>Ecdysozoa</taxon>
        <taxon>Arthropoda</taxon>
        <taxon>Hexapoda</taxon>
        <taxon>Insecta</taxon>
        <taxon>Pterygota</taxon>
        <taxon>Neoptera</taxon>
        <taxon>Endopterygota</taxon>
        <taxon>Lepidoptera</taxon>
        <taxon>Glossata</taxon>
        <taxon>Ditrysia</taxon>
        <taxon>Papilionoidea</taxon>
        <taxon>Pieridae</taxon>
        <taxon>Pierinae</taxon>
        <taxon>Leptosia</taxon>
    </lineage>
</organism>
<keyword evidence="2" id="KW-1185">Reference proteome</keyword>
<dbReference type="PANTHER" id="PTHR23227">
    <property type="entry name" value="BUCENTAUR RELATED"/>
    <property type="match status" value="1"/>
</dbReference>
<proteinExistence type="predicted"/>
<dbReference type="Proteomes" id="UP001497472">
    <property type="component" value="Unassembled WGS sequence"/>
</dbReference>
<name>A0AAV1JZK1_9NEOP</name>
<reference evidence="1 2" key="1">
    <citation type="submission" date="2023-11" db="EMBL/GenBank/DDBJ databases">
        <authorList>
            <person name="Okamura Y."/>
        </authorList>
    </citation>
    <scope>NUCLEOTIDE SEQUENCE [LARGE SCALE GENOMIC DNA]</scope>
</reference>
<evidence type="ECO:0000313" key="2">
    <source>
        <dbReference type="Proteomes" id="UP001497472"/>
    </source>
</evidence>
<comment type="caution">
    <text evidence="1">The sequence shown here is derived from an EMBL/GenBank/DDBJ whole genome shotgun (WGS) entry which is preliminary data.</text>
</comment>
<sequence>MGDFNSQLGKYTDKERGIMGPFSYGKRNNNGIRLINFALEFNLTITNTLFKKKKNRKWNWVSPDGKTFNEIDFILTNKPRVFENIEAINTLNFNSDNRILRGTIKYNILDNFEKTIEQDEVIHKQDAIQTKYDIIEKRLIELGKKLKGEKRLKDTATEFYKILYNDSDNNDMTDKILQQDNIPSILVREV</sequence>
<dbReference type="Gene3D" id="3.60.10.10">
    <property type="entry name" value="Endonuclease/exonuclease/phosphatase"/>
    <property type="match status" value="1"/>
</dbReference>
<dbReference type="EMBL" id="CAVLEF010000279">
    <property type="protein sequence ID" value="CAK1554962.1"/>
    <property type="molecule type" value="Genomic_DNA"/>
</dbReference>
<dbReference type="PANTHER" id="PTHR23227:SF67">
    <property type="entry name" value="CRANIOFACIAL DEVELOPMENT PROTEIN 2-LIKE"/>
    <property type="match status" value="1"/>
</dbReference>
<evidence type="ECO:0008006" key="3">
    <source>
        <dbReference type="Google" id="ProtNLM"/>
    </source>
</evidence>
<dbReference type="InterPro" id="IPR027124">
    <property type="entry name" value="Swc5/CFDP1/2"/>
</dbReference>
<accession>A0AAV1JZK1</accession>